<dbReference type="GO" id="GO:0005737">
    <property type="term" value="C:cytoplasm"/>
    <property type="evidence" value="ECO:0007669"/>
    <property type="project" value="TreeGrafter"/>
</dbReference>
<feature type="domain" description="BPL/LPL catalytic" evidence="5">
    <location>
        <begin position="80"/>
        <end position="263"/>
    </location>
</feature>
<evidence type="ECO:0000256" key="2">
    <source>
        <dbReference type="ARBA" id="ARBA00023267"/>
    </source>
</evidence>
<proteinExistence type="predicted"/>
<keyword evidence="1 6" id="KW-0436">Ligase</keyword>
<dbReference type="NCBIfam" id="TIGR00121">
    <property type="entry name" value="birA_ligase"/>
    <property type="match status" value="1"/>
</dbReference>
<dbReference type="PROSITE" id="PS51733">
    <property type="entry name" value="BPL_LPL_CATALYTIC"/>
    <property type="match status" value="1"/>
</dbReference>
<sequence>MYANLRALHLLVLLNDGLYHSANSLAKHFRCSLASIYFLVIQLQKYNVDIVNINGYGIRLNTPISWLDIELITRYTSIEPERFDLKLFDIVDSTNNYLLSQLKRNTLIKDSTPVAVAEFQTSGRGREGRIWQCGFGNGLMFSICWSFEKGVSNLSGLSLVVGIAILRILRSYSIQNINIKWPNDILCDNHKLAGILTEIRGEVRGPSYAVIGIGINFNLSESIIPLIDQKVTDLSNVTGNLIDRNLVLGKLLSELYNVLDDFAYHGFSYFKKEWVSYHSYEGCEVDLIFPNGLAIAGIVDGVTDDGAICLLTLEGKKSFNVGNISIRSRIH</sequence>
<dbReference type="InterPro" id="IPR036388">
    <property type="entry name" value="WH-like_DNA-bd_sf"/>
</dbReference>
<evidence type="ECO:0000313" key="7">
    <source>
        <dbReference type="Proteomes" id="UP000236753"/>
    </source>
</evidence>
<dbReference type="OrthoDB" id="9807064at2"/>
<evidence type="ECO:0000313" key="6">
    <source>
        <dbReference type="EMBL" id="SEG01425.1"/>
    </source>
</evidence>
<dbReference type="Pfam" id="PF03099">
    <property type="entry name" value="BPL_LplA_LipB"/>
    <property type="match status" value="1"/>
</dbReference>
<gene>
    <name evidence="6" type="ORF">SAMN05216334_12044</name>
</gene>
<dbReference type="Pfam" id="PF02237">
    <property type="entry name" value="BPL_C"/>
    <property type="match status" value="1"/>
</dbReference>
<organism evidence="6 7">
    <name type="scientific">Nitrosomonas ureae</name>
    <dbReference type="NCBI Taxonomy" id="44577"/>
    <lineage>
        <taxon>Bacteria</taxon>
        <taxon>Pseudomonadati</taxon>
        <taxon>Pseudomonadota</taxon>
        <taxon>Betaproteobacteria</taxon>
        <taxon>Nitrosomonadales</taxon>
        <taxon>Nitrosomonadaceae</taxon>
        <taxon>Nitrosomonas</taxon>
    </lineage>
</organism>
<name>A0A1H5WQ37_9PROT</name>
<dbReference type="GO" id="GO:0004077">
    <property type="term" value="F:biotin--[biotin carboxyl-carrier protein] ligase activity"/>
    <property type="evidence" value="ECO:0007669"/>
    <property type="project" value="UniProtKB-EC"/>
</dbReference>
<dbReference type="PANTHER" id="PTHR12835">
    <property type="entry name" value="BIOTIN PROTEIN LIGASE"/>
    <property type="match status" value="1"/>
</dbReference>
<accession>A0A1H5WQ37</accession>
<dbReference type="CDD" id="cd16442">
    <property type="entry name" value="BPL"/>
    <property type="match status" value="1"/>
</dbReference>
<dbReference type="SUPFAM" id="SSF55681">
    <property type="entry name" value="Class II aaRS and biotin synthetases"/>
    <property type="match status" value="1"/>
</dbReference>
<dbReference type="Gene3D" id="3.30.930.10">
    <property type="entry name" value="Bira Bifunctional Protein, Domain 2"/>
    <property type="match status" value="1"/>
</dbReference>
<evidence type="ECO:0000256" key="4">
    <source>
        <dbReference type="ARBA" id="ARBA00047846"/>
    </source>
</evidence>
<reference evidence="6 7" key="1">
    <citation type="submission" date="2016-10" db="EMBL/GenBank/DDBJ databases">
        <authorList>
            <person name="de Groot N.N."/>
        </authorList>
    </citation>
    <scope>NUCLEOTIDE SEQUENCE [LARGE SCALE GENOMIC DNA]</scope>
    <source>
        <strain evidence="6 7">Nm13</strain>
    </source>
</reference>
<comment type="catalytic activity">
    <reaction evidence="4">
        <text>biotin + L-lysyl-[protein] + ATP = N(6)-biotinyl-L-lysyl-[protein] + AMP + diphosphate + H(+)</text>
        <dbReference type="Rhea" id="RHEA:11756"/>
        <dbReference type="Rhea" id="RHEA-COMP:9752"/>
        <dbReference type="Rhea" id="RHEA-COMP:10505"/>
        <dbReference type="ChEBI" id="CHEBI:15378"/>
        <dbReference type="ChEBI" id="CHEBI:29969"/>
        <dbReference type="ChEBI" id="CHEBI:30616"/>
        <dbReference type="ChEBI" id="CHEBI:33019"/>
        <dbReference type="ChEBI" id="CHEBI:57586"/>
        <dbReference type="ChEBI" id="CHEBI:83144"/>
        <dbReference type="ChEBI" id="CHEBI:456215"/>
        <dbReference type="EC" id="6.3.4.15"/>
    </reaction>
</comment>
<evidence type="ECO:0000256" key="1">
    <source>
        <dbReference type="ARBA" id="ARBA00022598"/>
    </source>
</evidence>
<evidence type="ECO:0000259" key="5">
    <source>
        <dbReference type="PROSITE" id="PS51733"/>
    </source>
</evidence>
<dbReference type="InterPro" id="IPR004143">
    <property type="entry name" value="BPL_LPL_catalytic"/>
</dbReference>
<dbReference type="EMBL" id="FNUX01000020">
    <property type="protein sequence ID" value="SEG01425.1"/>
    <property type="molecule type" value="Genomic_DNA"/>
</dbReference>
<dbReference type="Proteomes" id="UP000236753">
    <property type="component" value="Unassembled WGS sequence"/>
</dbReference>
<dbReference type="AlphaFoldDB" id="A0A1H5WQ37"/>
<dbReference type="Gene3D" id="2.30.30.100">
    <property type="match status" value="1"/>
</dbReference>
<protein>
    <recommendedName>
        <fullName evidence="3">biotin--[biotin carboxyl-carrier protein] ligase</fullName>
        <ecNumber evidence="3">6.3.4.15</ecNumber>
    </recommendedName>
</protein>
<dbReference type="InterPro" id="IPR004408">
    <property type="entry name" value="Biotin_CoA_COase_ligase"/>
</dbReference>
<dbReference type="InterPro" id="IPR045864">
    <property type="entry name" value="aa-tRNA-synth_II/BPL/LPL"/>
</dbReference>
<dbReference type="InterPro" id="IPR003142">
    <property type="entry name" value="BPL_C"/>
</dbReference>
<keyword evidence="2" id="KW-0092">Biotin</keyword>
<dbReference type="PANTHER" id="PTHR12835:SF5">
    <property type="entry name" value="BIOTIN--PROTEIN LIGASE"/>
    <property type="match status" value="1"/>
</dbReference>
<dbReference type="Gene3D" id="1.10.10.10">
    <property type="entry name" value="Winged helix-like DNA-binding domain superfamily/Winged helix DNA-binding domain"/>
    <property type="match status" value="1"/>
</dbReference>
<evidence type="ECO:0000256" key="3">
    <source>
        <dbReference type="ARBA" id="ARBA00024227"/>
    </source>
</evidence>
<dbReference type="EC" id="6.3.4.15" evidence="3"/>